<proteinExistence type="inferred from homology"/>
<evidence type="ECO:0000259" key="14">
    <source>
        <dbReference type="Pfam" id="PF00224"/>
    </source>
</evidence>
<evidence type="ECO:0000256" key="12">
    <source>
        <dbReference type="ARBA" id="ARBA00023317"/>
    </source>
</evidence>
<keyword evidence="12" id="KW-0670">Pyruvate</keyword>
<evidence type="ECO:0000256" key="8">
    <source>
        <dbReference type="ARBA" id="ARBA00022777"/>
    </source>
</evidence>
<dbReference type="Pfam" id="PF00224">
    <property type="entry name" value="PK"/>
    <property type="match status" value="1"/>
</dbReference>
<feature type="domain" description="Pyruvate kinase barrel" evidence="14">
    <location>
        <begin position="2"/>
        <end position="96"/>
    </location>
</feature>
<keyword evidence="8 13" id="KW-0418">Kinase</keyword>
<evidence type="ECO:0000313" key="15">
    <source>
        <dbReference type="EMBL" id="KAG7332981.1"/>
    </source>
</evidence>
<gene>
    <name evidence="15" type="ORF">KOW79_003116</name>
</gene>
<evidence type="ECO:0000256" key="11">
    <source>
        <dbReference type="ARBA" id="ARBA00023152"/>
    </source>
</evidence>
<dbReference type="InterPro" id="IPR040442">
    <property type="entry name" value="Pyrv_kinase-like_dom_sf"/>
</dbReference>
<evidence type="ECO:0000256" key="2">
    <source>
        <dbReference type="ARBA" id="ARBA00004997"/>
    </source>
</evidence>
<organism evidence="15 16">
    <name type="scientific">Hemibagrus wyckioides</name>
    <dbReference type="NCBI Taxonomy" id="337641"/>
    <lineage>
        <taxon>Eukaryota</taxon>
        <taxon>Metazoa</taxon>
        <taxon>Chordata</taxon>
        <taxon>Craniata</taxon>
        <taxon>Vertebrata</taxon>
        <taxon>Euteleostomi</taxon>
        <taxon>Actinopterygii</taxon>
        <taxon>Neopterygii</taxon>
        <taxon>Teleostei</taxon>
        <taxon>Ostariophysi</taxon>
        <taxon>Siluriformes</taxon>
        <taxon>Bagridae</taxon>
        <taxon>Hemibagrus</taxon>
    </lineage>
</organism>
<dbReference type="OrthoDB" id="108365at2759"/>
<dbReference type="PRINTS" id="PR01050">
    <property type="entry name" value="PYRUVTKNASE"/>
</dbReference>
<keyword evidence="10 13" id="KW-0460">Magnesium</keyword>
<dbReference type="InterPro" id="IPR001697">
    <property type="entry name" value="Pyr_Knase"/>
</dbReference>
<comment type="caution">
    <text evidence="15">The sequence shown here is derived from an EMBL/GenBank/DDBJ whole genome shotgun (WGS) entry which is preliminary data.</text>
</comment>
<dbReference type="InterPro" id="IPR015793">
    <property type="entry name" value="Pyrv_Knase_brl"/>
</dbReference>
<evidence type="ECO:0000256" key="4">
    <source>
        <dbReference type="ARBA" id="ARBA00012142"/>
    </source>
</evidence>
<dbReference type="InterPro" id="IPR015813">
    <property type="entry name" value="Pyrv/PenolPyrv_kinase-like_dom"/>
</dbReference>
<dbReference type="PROSITE" id="PS00110">
    <property type="entry name" value="PYRUVATE_KINASE"/>
    <property type="match status" value="1"/>
</dbReference>
<name>A0A9D3P1L4_9TELE</name>
<evidence type="ECO:0000256" key="9">
    <source>
        <dbReference type="ARBA" id="ARBA00022840"/>
    </source>
</evidence>
<dbReference type="InterPro" id="IPR018209">
    <property type="entry name" value="Pyrv_Knase_AS"/>
</dbReference>
<evidence type="ECO:0000313" key="16">
    <source>
        <dbReference type="Proteomes" id="UP000824219"/>
    </source>
</evidence>
<evidence type="ECO:0000256" key="3">
    <source>
        <dbReference type="ARBA" id="ARBA00008663"/>
    </source>
</evidence>
<keyword evidence="7" id="KW-0547">Nucleotide-binding</keyword>
<evidence type="ECO:0000256" key="7">
    <source>
        <dbReference type="ARBA" id="ARBA00022741"/>
    </source>
</evidence>
<keyword evidence="11 13" id="KW-0324">Glycolysis</keyword>
<dbReference type="SUPFAM" id="SSF51621">
    <property type="entry name" value="Phosphoenolpyruvate/pyruvate domain"/>
    <property type="match status" value="1"/>
</dbReference>
<dbReference type="GO" id="GO:0000287">
    <property type="term" value="F:magnesium ion binding"/>
    <property type="evidence" value="ECO:0007669"/>
    <property type="project" value="InterPro"/>
</dbReference>
<comment type="pathway">
    <text evidence="2 13">Carbohydrate degradation; glycolysis; pyruvate from D-glyceraldehyde 3-phosphate: step 5/5.</text>
</comment>
<comment type="catalytic activity">
    <reaction evidence="13">
        <text>pyruvate + ATP = phosphoenolpyruvate + ADP + H(+)</text>
        <dbReference type="Rhea" id="RHEA:18157"/>
        <dbReference type="ChEBI" id="CHEBI:15361"/>
        <dbReference type="ChEBI" id="CHEBI:15378"/>
        <dbReference type="ChEBI" id="CHEBI:30616"/>
        <dbReference type="ChEBI" id="CHEBI:58702"/>
        <dbReference type="ChEBI" id="CHEBI:456216"/>
        <dbReference type="EC" id="2.7.1.40"/>
    </reaction>
</comment>
<dbReference type="AlphaFoldDB" id="A0A9D3P1L4"/>
<evidence type="ECO:0000256" key="6">
    <source>
        <dbReference type="ARBA" id="ARBA00022723"/>
    </source>
</evidence>
<comment type="cofactor">
    <cofactor evidence="1">
        <name>K(+)</name>
        <dbReference type="ChEBI" id="CHEBI:29103"/>
    </cofactor>
</comment>
<dbReference type="Proteomes" id="UP000824219">
    <property type="component" value="Linkage Group LG04"/>
</dbReference>
<keyword evidence="6" id="KW-0479">Metal-binding</keyword>
<dbReference type="EMBL" id="JAHKSW010000004">
    <property type="protein sequence ID" value="KAG7332981.1"/>
    <property type="molecule type" value="Genomic_DNA"/>
</dbReference>
<protein>
    <recommendedName>
        <fullName evidence="4 13">Pyruvate kinase</fullName>
        <ecNumber evidence="4 13">2.7.1.40</ecNumber>
    </recommendedName>
</protein>
<accession>A0A9D3P1L4</accession>
<dbReference type="GO" id="GO:0005524">
    <property type="term" value="F:ATP binding"/>
    <property type="evidence" value="ECO:0007669"/>
    <property type="project" value="UniProtKB-KW"/>
</dbReference>
<keyword evidence="5 13" id="KW-0808">Transferase</keyword>
<evidence type="ECO:0000256" key="5">
    <source>
        <dbReference type="ARBA" id="ARBA00022679"/>
    </source>
</evidence>
<evidence type="ECO:0000256" key="13">
    <source>
        <dbReference type="RuleBase" id="RU000504"/>
    </source>
</evidence>
<keyword evidence="16" id="KW-1185">Reference proteome</keyword>
<dbReference type="PANTHER" id="PTHR11817">
    <property type="entry name" value="PYRUVATE KINASE"/>
    <property type="match status" value="1"/>
</dbReference>
<dbReference type="Gene3D" id="3.20.20.60">
    <property type="entry name" value="Phosphoenolpyruvate-binding domains"/>
    <property type="match status" value="1"/>
</dbReference>
<dbReference type="GO" id="GO:0030955">
    <property type="term" value="F:potassium ion binding"/>
    <property type="evidence" value="ECO:0007669"/>
    <property type="project" value="InterPro"/>
</dbReference>
<keyword evidence="9" id="KW-0067">ATP-binding</keyword>
<evidence type="ECO:0000256" key="1">
    <source>
        <dbReference type="ARBA" id="ARBA00001958"/>
    </source>
</evidence>
<comment type="similarity">
    <text evidence="3 13">Belongs to the pyruvate kinase family.</text>
</comment>
<dbReference type="GO" id="GO:0004743">
    <property type="term" value="F:pyruvate kinase activity"/>
    <property type="evidence" value="ECO:0007669"/>
    <property type="project" value="UniProtKB-EC"/>
</dbReference>
<evidence type="ECO:0000256" key="10">
    <source>
        <dbReference type="ARBA" id="ARBA00022842"/>
    </source>
</evidence>
<reference evidence="15 16" key="1">
    <citation type="submission" date="2021-06" db="EMBL/GenBank/DDBJ databases">
        <title>Chromosome-level genome assembly of the red-tail catfish (Hemibagrus wyckioides).</title>
        <authorList>
            <person name="Shao F."/>
        </authorList>
    </citation>
    <scope>NUCLEOTIDE SEQUENCE [LARGE SCALE GENOMIC DNA]</scope>
    <source>
        <strain evidence="15">EC202008001</strain>
        <tissue evidence="15">Blood</tissue>
    </source>
</reference>
<dbReference type="GO" id="GO:0016301">
    <property type="term" value="F:kinase activity"/>
    <property type="evidence" value="ECO:0007669"/>
    <property type="project" value="UniProtKB-KW"/>
</dbReference>
<dbReference type="EC" id="2.7.1.40" evidence="4 13"/>
<sequence>MGVDMIFASFIWKAADVHEVRKVLGEKGKNIKIISKLENHEGVRRFDEIMEASDVIMVARGDLGIKIPTKKVFLTQKMMMMIGRCNKAGKPITCAT</sequence>